<evidence type="ECO:0000256" key="6">
    <source>
        <dbReference type="RuleBase" id="RU003878"/>
    </source>
</evidence>
<dbReference type="NCBIfam" id="TIGR01066">
    <property type="entry name" value="rplM_bact"/>
    <property type="match status" value="1"/>
</dbReference>
<dbReference type="Proteomes" id="UP000033945">
    <property type="component" value="Unassembled WGS sequence"/>
</dbReference>
<dbReference type="AlphaFoldDB" id="A0A0G1IWC5"/>
<gene>
    <name evidence="6" type="primary">rplM</name>
    <name evidence="7" type="ORF">UW55_C0004G0008</name>
</gene>
<organism evidence="7 8">
    <name type="scientific">Candidatus Giovannonibacteria bacterium GW2011_GWA2_44_26</name>
    <dbReference type="NCBI Taxonomy" id="1618648"/>
    <lineage>
        <taxon>Bacteria</taxon>
        <taxon>Candidatus Giovannoniibacteriota</taxon>
    </lineage>
</organism>
<dbReference type="PIRSF" id="PIRSF002181">
    <property type="entry name" value="Ribosomal_L13"/>
    <property type="match status" value="1"/>
</dbReference>
<dbReference type="InterPro" id="IPR036899">
    <property type="entry name" value="Ribosomal_uL13_sf"/>
</dbReference>
<sequence length="132" mass="15175">MLLKWLLLNLYKIMKKEIIIDAKNKRLGRIASEVAKALRGKTEADFLPNRTVLPKVTVKNGGLVDISEKKLKESEHARYSGYPSGRKVTSAWEVAKKDKRKVFQHAVLGMLPHNRLRKIMIKNLIIYHGEDK</sequence>
<dbReference type="InterPro" id="IPR005822">
    <property type="entry name" value="Ribosomal_uL13"/>
</dbReference>
<evidence type="ECO:0000256" key="5">
    <source>
        <dbReference type="RuleBase" id="RU003877"/>
    </source>
</evidence>
<comment type="similarity">
    <text evidence="1 5">Belongs to the universal ribosomal protein uL13 family.</text>
</comment>
<evidence type="ECO:0000256" key="1">
    <source>
        <dbReference type="ARBA" id="ARBA00006227"/>
    </source>
</evidence>
<dbReference type="PROSITE" id="PS00783">
    <property type="entry name" value="RIBOSOMAL_L13"/>
    <property type="match status" value="1"/>
</dbReference>
<dbReference type="GO" id="GO:0017148">
    <property type="term" value="P:negative regulation of translation"/>
    <property type="evidence" value="ECO:0007669"/>
    <property type="project" value="TreeGrafter"/>
</dbReference>
<dbReference type="GO" id="GO:0003735">
    <property type="term" value="F:structural constituent of ribosome"/>
    <property type="evidence" value="ECO:0007669"/>
    <property type="project" value="InterPro"/>
</dbReference>
<comment type="function">
    <text evidence="6">This protein is one of the early assembly proteins of the 50S ribosomal subunit, although it is not seen to bind rRNA by itself. It is important during the early stages of 50S assembly.</text>
</comment>
<keyword evidence="2 5" id="KW-0689">Ribosomal protein</keyword>
<protein>
    <recommendedName>
        <fullName evidence="4 6">50S ribosomal protein L13</fullName>
    </recommendedName>
</protein>
<dbReference type="PANTHER" id="PTHR11545:SF2">
    <property type="entry name" value="LARGE RIBOSOMAL SUBUNIT PROTEIN UL13M"/>
    <property type="match status" value="1"/>
</dbReference>
<dbReference type="GO" id="GO:0003729">
    <property type="term" value="F:mRNA binding"/>
    <property type="evidence" value="ECO:0007669"/>
    <property type="project" value="TreeGrafter"/>
</dbReference>
<proteinExistence type="inferred from homology"/>
<dbReference type="GO" id="GO:0022625">
    <property type="term" value="C:cytosolic large ribosomal subunit"/>
    <property type="evidence" value="ECO:0007669"/>
    <property type="project" value="TreeGrafter"/>
</dbReference>
<dbReference type="InterPro" id="IPR023563">
    <property type="entry name" value="Ribosomal_uL13_CS"/>
</dbReference>
<accession>A0A0G1IWC5</accession>
<dbReference type="Pfam" id="PF00572">
    <property type="entry name" value="Ribosomal_L13"/>
    <property type="match status" value="1"/>
</dbReference>
<dbReference type="PANTHER" id="PTHR11545">
    <property type="entry name" value="RIBOSOMAL PROTEIN L13"/>
    <property type="match status" value="1"/>
</dbReference>
<evidence type="ECO:0000313" key="8">
    <source>
        <dbReference type="Proteomes" id="UP000033945"/>
    </source>
</evidence>
<dbReference type="Gene3D" id="3.90.1180.10">
    <property type="entry name" value="Ribosomal protein L13"/>
    <property type="match status" value="1"/>
</dbReference>
<name>A0A0G1IWC5_9BACT</name>
<comment type="caution">
    <text evidence="7">The sequence shown here is derived from an EMBL/GenBank/DDBJ whole genome shotgun (WGS) entry which is preliminary data.</text>
</comment>
<keyword evidence="3 5" id="KW-0687">Ribonucleoprotein</keyword>
<dbReference type="SUPFAM" id="SSF52161">
    <property type="entry name" value="Ribosomal protein L13"/>
    <property type="match status" value="1"/>
</dbReference>
<reference evidence="7 8" key="1">
    <citation type="journal article" date="2015" name="Nature">
        <title>rRNA introns, odd ribosomes, and small enigmatic genomes across a large radiation of phyla.</title>
        <authorList>
            <person name="Brown C.T."/>
            <person name="Hug L.A."/>
            <person name="Thomas B.C."/>
            <person name="Sharon I."/>
            <person name="Castelle C.J."/>
            <person name="Singh A."/>
            <person name="Wilkins M.J."/>
            <person name="Williams K.H."/>
            <person name="Banfield J.F."/>
        </authorList>
    </citation>
    <scope>NUCLEOTIDE SEQUENCE [LARGE SCALE GENOMIC DNA]</scope>
</reference>
<evidence type="ECO:0000256" key="4">
    <source>
        <dbReference type="ARBA" id="ARBA00035499"/>
    </source>
</evidence>
<dbReference type="CDD" id="cd00392">
    <property type="entry name" value="Ribosomal_L13"/>
    <property type="match status" value="1"/>
</dbReference>
<evidence type="ECO:0000313" key="7">
    <source>
        <dbReference type="EMBL" id="KKT63375.1"/>
    </source>
</evidence>
<dbReference type="EMBL" id="LCIT01000004">
    <property type="protein sequence ID" value="KKT63375.1"/>
    <property type="molecule type" value="Genomic_DNA"/>
</dbReference>
<evidence type="ECO:0000256" key="3">
    <source>
        <dbReference type="ARBA" id="ARBA00023274"/>
    </source>
</evidence>
<evidence type="ECO:0000256" key="2">
    <source>
        <dbReference type="ARBA" id="ARBA00022980"/>
    </source>
</evidence>
<dbReference type="GO" id="GO:0006412">
    <property type="term" value="P:translation"/>
    <property type="evidence" value="ECO:0007669"/>
    <property type="project" value="InterPro"/>
</dbReference>
<dbReference type="InterPro" id="IPR005823">
    <property type="entry name" value="Ribosomal_uL13_bac-type"/>
</dbReference>